<gene>
    <name evidence="1" type="ORF">RhiirA5_414161</name>
</gene>
<evidence type="ECO:0000313" key="2">
    <source>
        <dbReference type="Proteomes" id="UP000232722"/>
    </source>
</evidence>
<dbReference type="AlphaFoldDB" id="A0A2I1EGC6"/>
<accession>A0A2I1EGC6</accession>
<dbReference type="EMBL" id="LLXJ01000370">
    <property type="protein sequence ID" value="PKC10589.1"/>
    <property type="molecule type" value="Genomic_DNA"/>
</dbReference>
<dbReference type="Proteomes" id="UP000232722">
    <property type="component" value="Unassembled WGS sequence"/>
</dbReference>
<organism evidence="1 2">
    <name type="scientific">Rhizophagus irregularis</name>
    <dbReference type="NCBI Taxonomy" id="588596"/>
    <lineage>
        <taxon>Eukaryota</taxon>
        <taxon>Fungi</taxon>
        <taxon>Fungi incertae sedis</taxon>
        <taxon>Mucoromycota</taxon>
        <taxon>Glomeromycotina</taxon>
        <taxon>Glomeromycetes</taxon>
        <taxon>Glomerales</taxon>
        <taxon>Glomeraceae</taxon>
        <taxon>Rhizophagus</taxon>
    </lineage>
</organism>
<reference evidence="1 2" key="2">
    <citation type="submission" date="2017-09" db="EMBL/GenBank/DDBJ databases">
        <title>Extensive intraspecific genome diversity in a model arbuscular mycorrhizal fungus.</title>
        <authorList>
            <person name="Chen E.C."/>
            <person name="Morin E."/>
            <person name="Beaudet D."/>
            <person name="Noel J."/>
            <person name="Ndikumana S."/>
            <person name="Charron P."/>
            <person name="St-Onge C."/>
            <person name="Giorgi J."/>
            <person name="Grigoriev I.V."/>
            <person name="Roux C."/>
            <person name="Martin F.M."/>
            <person name="Corradi N."/>
        </authorList>
    </citation>
    <scope>NUCLEOTIDE SEQUENCE [LARGE SCALE GENOMIC DNA]</scope>
    <source>
        <strain evidence="1 2">A5</strain>
    </source>
</reference>
<protein>
    <submittedName>
        <fullName evidence="1">Uncharacterized protein</fullName>
    </submittedName>
</protein>
<name>A0A2I1EGC6_9GLOM</name>
<proteinExistence type="predicted"/>
<comment type="caution">
    <text evidence="1">The sequence shown here is derived from an EMBL/GenBank/DDBJ whole genome shotgun (WGS) entry which is preliminary data.</text>
</comment>
<sequence length="75" mass="8846">MVKIRKFQLINSTSNVKAEEERKLFLKVRELQIFAQEAATRKALDEAEALELVNLEKKKNARPLRFNRVSKNKYI</sequence>
<evidence type="ECO:0000313" key="1">
    <source>
        <dbReference type="EMBL" id="PKC10589.1"/>
    </source>
</evidence>
<reference evidence="1 2" key="1">
    <citation type="submission" date="2016-04" db="EMBL/GenBank/DDBJ databases">
        <title>Genome analyses suggest a sexual origin of heterokaryosis in a supposedly ancient asexual fungus.</title>
        <authorList>
            <person name="Ropars J."/>
            <person name="Sedzielewska K."/>
            <person name="Noel J."/>
            <person name="Charron P."/>
            <person name="Farinelli L."/>
            <person name="Marton T."/>
            <person name="Kruger M."/>
            <person name="Pelin A."/>
            <person name="Brachmann A."/>
            <person name="Corradi N."/>
        </authorList>
    </citation>
    <scope>NUCLEOTIDE SEQUENCE [LARGE SCALE GENOMIC DNA]</scope>
    <source>
        <strain evidence="1 2">A5</strain>
    </source>
</reference>